<feature type="chain" id="PRO_5025684372" description="AMP-dependent synthetase/ligase domain-containing protein" evidence="1">
    <location>
        <begin position="23"/>
        <end position="130"/>
    </location>
</feature>
<sequence length="130" mass="14484">SPGTPQIVCALLFLDIKPFTCGLWTIHPHGEVLLRLSKHGPGHETPRTIPEFFRESVDRFGTYPALASKNRGEWKVLNFIQYYEACRRAARALIKLGLQRFHGVGILGFNSAEWFIASLGAILAGKHRAG</sequence>
<dbReference type="Gene3D" id="3.40.50.12780">
    <property type="entry name" value="N-terminal domain of ligase-like"/>
    <property type="match status" value="1"/>
</dbReference>
<proteinExistence type="predicted"/>
<organism evidence="3 4">
    <name type="scientific">Rhinolophus ferrumequinum</name>
    <name type="common">Greater horseshoe bat</name>
    <dbReference type="NCBI Taxonomy" id="59479"/>
    <lineage>
        <taxon>Eukaryota</taxon>
        <taxon>Metazoa</taxon>
        <taxon>Chordata</taxon>
        <taxon>Craniata</taxon>
        <taxon>Vertebrata</taxon>
        <taxon>Euteleostomi</taxon>
        <taxon>Mammalia</taxon>
        <taxon>Eutheria</taxon>
        <taxon>Laurasiatheria</taxon>
        <taxon>Chiroptera</taxon>
        <taxon>Yinpterochiroptera</taxon>
        <taxon>Rhinolophoidea</taxon>
        <taxon>Rhinolophidae</taxon>
        <taxon>Rhinolophinae</taxon>
        <taxon>Rhinolophus</taxon>
    </lineage>
</organism>
<reference evidence="3 4" key="2">
    <citation type="journal article" date="2018" name="Annu Rev Anim Biosci">
        <title>Bat Biology, Genomes, and the Bat1K Project: To Generate Chromosome-Level Genomes for All Living Bat Species.</title>
        <authorList>
            <person name="Teeling E.C."/>
            <person name="Vernes S.C."/>
            <person name="Davalos L.M."/>
            <person name="Ray D.A."/>
            <person name="Gilbert M.T.P."/>
            <person name="Myers E."/>
        </authorList>
    </citation>
    <scope>NUCLEOTIDE SEQUENCE</scope>
</reference>
<reference evidence="3 4" key="1">
    <citation type="journal article" date="2015" name="Annu Rev Anim Biosci">
        <title>The Genome 10K Project: a way forward.</title>
        <authorList>
            <person name="Koepfli K.P."/>
            <person name="Paten B."/>
            <person name="O'Brien S.J."/>
            <person name="Koepfli K.P."/>
            <person name="Paten B."/>
            <person name="Antunes A."/>
            <person name="Belov K."/>
            <person name="Bustamante C."/>
            <person name="Castoe T.A."/>
            <person name="Clawson H."/>
            <person name="Crawford A.J."/>
            <person name="Diekhans M."/>
            <person name="Distel D."/>
            <person name="Durbin R."/>
            <person name="Earl D."/>
            <person name="Fujita M.K."/>
            <person name="Gamble T."/>
            <person name="Georges A."/>
            <person name="Gemmell N."/>
            <person name="Gilbert M.T."/>
            <person name="Graves J.M."/>
            <person name="Green R.E."/>
            <person name="Hickey G."/>
            <person name="Jarvis E.D."/>
            <person name="Johnson W."/>
            <person name="Komissarov A."/>
            <person name="Korf I."/>
            <person name="Kuhn R."/>
            <person name="Larkin D.M."/>
            <person name="Lewin H."/>
            <person name="Lopez J.V."/>
            <person name="Ma J."/>
            <person name="Marques-Bonet T."/>
            <person name="Miller W."/>
            <person name="Murphy R."/>
            <person name="Pevzner P."/>
            <person name="Shapiro B."/>
            <person name="Steiner C."/>
            <person name="Tamazian G."/>
            <person name="Venkatesh B."/>
            <person name="Wang J."/>
            <person name="Wayne R."/>
            <person name="Wiley E."/>
            <person name="Yang H."/>
            <person name="Zhang G."/>
            <person name="Haussler D."/>
            <person name="Ryder O."/>
            <person name="O'Brien S.J."/>
        </authorList>
    </citation>
    <scope>NUCLEOTIDE SEQUENCE</scope>
</reference>
<reference evidence="3" key="5">
    <citation type="submission" date="2025-09" db="UniProtKB">
        <authorList>
            <consortium name="Ensembl"/>
        </authorList>
    </citation>
    <scope>IDENTIFICATION</scope>
</reference>
<evidence type="ECO:0000256" key="1">
    <source>
        <dbReference type="SAM" id="SignalP"/>
    </source>
</evidence>
<reference evidence="4" key="3">
    <citation type="submission" date="2018-12" db="EMBL/GenBank/DDBJ databases">
        <title>G10K-VGP greater horseshoe bat female genome, primary haplotype.</title>
        <authorList>
            <person name="Teeling E."/>
            <person name="Myers G."/>
            <person name="Vernes S."/>
            <person name="Pippel M."/>
            <person name="Winkler S."/>
            <person name="Fedrigo O."/>
            <person name="Rhie A."/>
            <person name="Koren S."/>
            <person name="Phillippy A."/>
            <person name="Lewin H."/>
            <person name="Damas J."/>
            <person name="Howe K."/>
            <person name="Mountcastle J."/>
            <person name="Jarvis E.D."/>
        </authorList>
    </citation>
    <scope>NUCLEOTIDE SEQUENCE [LARGE SCALE GENOMIC DNA]</scope>
</reference>
<keyword evidence="1" id="KW-0732">Signal</keyword>
<name>A0A671FF52_RHIFE</name>
<feature type="domain" description="AMP-dependent synthetase/ligase" evidence="2">
    <location>
        <begin position="53"/>
        <end position="125"/>
    </location>
</feature>
<evidence type="ECO:0000259" key="2">
    <source>
        <dbReference type="Pfam" id="PF00501"/>
    </source>
</evidence>
<keyword evidence="4" id="KW-1185">Reference proteome</keyword>
<dbReference type="InterPro" id="IPR042099">
    <property type="entry name" value="ANL_N_sf"/>
</dbReference>
<dbReference type="SUPFAM" id="SSF56801">
    <property type="entry name" value="Acetyl-CoA synthetase-like"/>
    <property type="match status" value="1"/>
</dbReference>
<dbReference type="OMA" id="HETPRTI"/>
<dbReference type="InterPro" id="IPR000873">
    <property type="entry name" value="AMP-dep_synth/lig_dom"/>
</dbReference>
<reference evidence="3" key="4">
    <citation type="submission" date="2025-08" db="UniProtKB">
        <authorList>
            <consortium name="Ensembl"/>
        </authorList>
    </citation>
    <scope>IDENTIFICATION</scope>
</reference>
<accession>A0A671FF52</accession>
<feature type="signal peptide" evidence="1">
    <location>
        <begin position="1"/>
        <end position="22"/>
    </location>
</feature>
<protein>
    <recommendedName>
        <fullName evidence="2">AMP-dependent synthetase/ligase domain-containing protein</fullName>
    </recommendedName>
</protein>
<dbReference type="Proteomes" id="UP000472240">
    <property type="component" value="Chromosome 18"/>
</dbReference>
<evidence type="ECO:0000313" key="3">
    <source>
        <dbReference type="Ensembl" id="ENSRFEP00010024175.1"/>
    </source>
</evidence>
<dbReference type="Ensembl" id="ENSRFET00010026289.1">
    <property type="protein sequence ID" value="ENSRFEP00010024175.1"/>
    <property type="gene ID" value="ENSRFEG00010016123.1"/>
</dbReference>
<dbReference type="InParanoid" id="A0A671FF52"/>
<evidence type="ECO:0000313" key="4">
    <source>
        <dbReference type="Proteomes" id="UP000472240"/>
    </source>
</evidence>
<dbReference type="AlphaFoldDB" id="A0A671FF52"/>
<dbReference type="Pfam" id="PF00501">
    <property type="entry name" value="AMP-binding"/>
    <property type="match status" value="1"/>
</dbReference>
<dbReference type="GeneTree" id="ENSGT00940000155332"/>